<gene>
    <name evidence="4" type="ORF">JIV24_17630</name>
</gene>
<evidence type="ECO:0000256" key="1">
    <source>
        <dbReference type="PROSITE-ProRule" id="PRU00285"/>
    </source>
</evidence>
<dbReference type="EMBL" id="JAENRR010000056">
    <property type="protein sequence ID" value="MBK3519174.1"/>
    <property type="molecule type" value="Genomic_DNA"/>
</dbReference>
<dbReference type="InterPro" id="IPR002068">
    <property type="entry name" value="A-crystallin/Hsp20_dom"/>
</dbReference>
<comment type="caution">
    <text evidence="4">The sequence shown here is derived from an EMBL/GenBank/DDBJ whole genome shotgun (WGS) entry which is preliminary data.</text>
</comment>
<dbReference type="InterPro" id="IPR031107">
    <property type="entry name" value="Small_HSP"/>
</dbReference>
<dbReference type="Pfam" id="PF00011">
    <property type="entry name" value="HSP20"/>
    <property type="match status" value="1"/>
</dbReference>
<dbReference type="PROSITE" id="PS01031">
    <property type="entry name" value="SHSP"/>
    <property type="match status" value="1"/>
</dbReference>
<dbReference type="Proteomes" id="UP000605676">
    <property type="component" value="Unassembled WGS sequence"/>
</dbReference>
<evidence type="ECO:0000256" key="2">
    <source>
        <dbReference type="RuleBase" id="RU003616"/>
    </source>
</evidence>
<reference evidence="4 5" key="1">
    <citation type="submission" date="2021-01" db="EMBL/GenBank/DDBJ databases">
        <title>Carboxyliciviraga sp.nov., isolated from coastal sediments.</title>
        <authorList>
            <person name="Lu D."/>
            <person name="Zhang T."/>
        </authorList>
    </citation>
    <scope>NUCLEOTIDE SEQUENCE [LARGE SCALE GENOMIC DNA]</scope>
    <source>
        <strain evidence="4 5">N1Y132</strain>
    </source>
</reference>
<keyword evidence="5" id="KW-1185">Reference proteome</keyword>
<dbReference type="InterPro" id="IPR008978">
    <property type="entry name" value="HSP20-like_chaperone"/>
</dbReference>
<sequence length="142" mass="16264">MYPKLKNSTFYPGWVDNFFASPMWPNEELNVGISVPAVNVNEDENQFNIEVAAPGMEKKDFKLDLNHNVLTISSEKMEKKESDNKKFTRREFSYTSFNRSFTLPNSVQEDGIKASYKDGILNISIPKKEEAKEKGPKHIEIG</sequence>
<evidence type="ECO:0000313" key="4">
    <source>
        <dbReference type="EMBL" id="MBK3519174.1"/>
    </source>
</evidence>
<evidence type="ECO:0000313" key="5">
    <source>
        <dbReference type="Proteomes" id="UP000605676"/>
    </source>
</evidence>
<dbReference type="PANTHER" id="PTHR11527">
    <property type="entry name" value="HEAT-SHOCK PROTEIN 20 FAMILY MEMBER"/>
    <property type="match status" value="1"/>
</dbReference>
<evidence type="ECO:0000259" key="3">
    <source>
        <dbReference type="PROSITE" id="PS01031"/>
    </source>
</evidence>
<dbReference type="Gene3D" id="2.60.40.790">
    <property type="match status" value="1"/>
</dbReference>
<dbReference type="CDD" id="cd06464">
    <property type="entry name" value="ACD_sHsps-like"/>
    <property type="match status" value="1"/>
</dbReference>
<feature type="domain" description="SHSP" evidence="3">
    <location>
        <begin position="28"/>
        <end position="142"/>
    </location>
</feature>
<organism evidence="4 5">
    <name type="scientific">Carboxylicivirga marina</name>
    <dbReference type="NCBI Taxonomy" id="2800988"/>
    <lineage>
        <taxon>Bacteria</taxon>
        <taxon>Pseudomonadati</taxon>
        <taxon>Bacteroidota</taxon>
        <taxon>Bacteroidia</taxon>
        <taxon>Marinilabiliales</taxon>
        <taxon>Marinilabiliaceae</taxon>
        <taxon>Carboxylicivirga</taxon>
    </lineage>
</organism>
<dbReference type="SUPFAM" id="SSF49764">
    <property type="entry name" value="HSP20-like chaperones"/>
    <property type="match status" value="1"/>
</dbReference>
<name>A0ABS1HNA9_9BACT</name>
<proteinExistence type="inferred from homology"/>
<comment type="similarity">
    <text evidence="1 2">Belongs to the small heat shock protein (HSP20) family.</text>
</comment>
<dbReference type="RefSeq" id="WP_200466394.1">
    <property type="nucleotide sequence ID" value="NZ_JAENRR010000056.1"/>
</dbReference>
<accession>A0ABS1HNA9</accession>
<protein>
    <submittedName>
        <fullName evidence="4">Hsp20/alpha crystallin family protein</fullName>
    </submittedName>
</protein>